<dbReference type="OrthoDB" id="755951at2759"/>
<comment type="caution">
    <text evidence="7">The sequence shown here is derived from an EMBL/GenBank/DDBJ whole genome shotgun (WGS) entry which is preliminary data.</text>
</comment>
<dbReference type="FunFam" id="3.40.50.2000:FF:000046">
    <property type="entry name" value="alpha,alpha-trehalose-phosphate synthase [UDP-forming] 1"/>
    <property type="match status" value="1"/>
</dbReference>
<comment type="similarity">
    <text evidence="1">In the N-terminal section; belongs to the glycosyltransferase 20 family.</text>
</comment>
<sequence length="857" mass="96260">MSFEQFWFISSRLVNMTVNKNNENPSIQQTKSDIFTSLSSTTGSKEALRGDESLKKPVCKDPSHYQPLKKEDNGTWSLKDSPGGLASALLGIKDFEVVYIGWAGLSKPKNVDDLNALTSAFASKKCVPVFIEEEIKDKYYDGYCNSILWPLFHYLGIPQEDRLDTIQSQFEAYETANKFFAEVVIENYKAGDIVWCHDYHLMFLPEYLKKHNSEMKVGWFLHTSFPSSEVYMILPHRTDLLYAVLHADLVGFQTYDYARHFVSACNRILGLEGTPEGVDDCGKLTRVAAFPVGIDPDRFIKRIALPEVQKRIDCLISELSGRKVLLGVDRLDMIKGIPQKLLAFEKFLEDNAKLCDKVVLMQIAVPTRTEVPEYKKLASQVHEIVGRINGRFGTLTKFPIHHLDRSLDFAELCALYAITDVALVTSLRDGMNLVSYEFVACQELKKGVLILSEFAGAAQSLGAGAILVNPWNITEVASSIKKALDMSNETRETQHQRNFNHVKTHTSQHWAEVFISKMNDTAVKAHLSKKLIPSELPSKEAVEGYNKAKNRLLILGFNGTLTDPVGMPGTGGPDQDKEKELKLHPELMESLRILCEDPNTTVLIVSGSDRDVLENNFREYNMWLAAENGMFLARTTPELDWVMTMPEHPVTTWNDKVKLVFDYFSERTPEARYKIRQNSLVWIYKHLDDGFGRVQARNLLQELWGQTLSSTGVDVVPGGESVEVRLVNVTKDEDIYRFFEPKPPTELAGSEGPQVSDQGQSHIPKISHSPKLTRSLSGITLASEVPVVSESLAGTPHLSTSADEKRLILNLKTENYFSCAVKRECSKARYKLESSDKVVELIKELAAVSTRVAAESS</sequence>
<dbReference type="PANTHER" id="PTHR10788">
    <property type="entry name" value="TREHALOSE-6-PHOSPHATE SYNTHASE"/>
    <property type="match status" value="1"/>
</dbReference>
<accession>A0A835H1E9</accession>
<dbReference type="SUPFAM" id="SSF53756">
    <property type="entry name" value="UDP-Glycosyltransferase/glycogen phosphorylase"/>
    <property type="match status" value="1"/>
</dbReference>
<dbReference type="FunFam" id="3.40.50.2000:FF:000039">
    <property type="entry name" value="alpha,alpha-trehalose-phosphate synthase [UDP-forming] 1-like"/>
    <property type="match status" value="1"/>
</dbReference>
<comment type="similarity">
    <text evidence="2">In the C-terminal section; belongs to the trehalose phosphatase family.</text>
</comment>
<dbReference type="InterPro" id="IPR001830">
    <property type="entry name" value="Glyco_trans_20"/>
</dbReference>
<evidence type="ECO:0000313" key="8">
    <source>
        <dbReference type="Proteomes" id="UP000631114"/>
    </source>
</evidence>
<evidence type="ECO:0000256" key="3">
    <source>
        <dbReference type="ARBA" id="ARBA00012538"/>
    </source>
</evidence>
<dbReference type="InterPro" id="IPR036412">
    <property type="entry name" value="HAD-like_sf"/>
</dbReference>
<evidence type="ECO:0000256" key="5">
    <source>
        <dbReference type="ARBA" id="ARBA00022679"/>
    </source>
</evidence>
<organism evidence="7 8">
    <name type="scientific">Coptis chinensis</name>
    <dbReference type="NCBI Taxonomy" id="261450"/>
    <lineage>
        <taxon>Eukaryota</taxon>
        <taxon>Viridiplantae</taxon>
        <taxon>Streptophyta</taxon>
        <taxon>Embryophyta</taxon>
        <taxon>Tracheophyta</taxon>
        <taxon>Spermatophyta</taxon>
        <taxon>Magnoliopsida</taxon>
        <taxon>Ranunculales</taxon>
        <taxon>Ranunculaceae</taxon>
        <taxon>Coptidoideae</taxon>
        <taxon>Coptis</taxon>
    </lineage>
</organism>
<dbReference type="InterPro" id="IPR003337">
    <property type="entry name" value="Trehalose_PPase"/>
</dbReference>
<dbReference type="Pfam" id="PF02358">
    <property type="entry name" value="Trehalose_PPase"/>
    <property type="match status" value="1"/>
</dbReference>
<evidence type="ECO:0000256" key="1">
    <source>
        <dbReference type="ARBA" id="ARBA00005409"/>
    </source>
</evidence>
<evidence type="ECO:0000256" key="6">
    <source>
        <dbReference type="SAM" id="MobiDB-lite"/>
    </source>
</evidence>
<dbReference type="AlphaFoldDB" id="A0A835H1E9"/>
<evidence type="ECO:0000256" key="4">
    <source>
        <dbReference type="ARBA" id="ARBA00022676"/>
    </source>
</evidence>
<dbReference type="Proteomes" id="UP000631114">
    <property type="component" value="Unassembled WGS sequence"/>
</dbReference>
<evidence type="ECO:0000256" key="2">
    <source>
        <dbReference type="ARBA" id="ARBA00006330"/>
    </source>
</evidence>
<feature type="region of interest" description="Disordered" evidence="6">
    <location>
        <begin position="742"/>
        <end position="770"/>
    </location>
</feature>
<protein>
    <recommendedName>
        <fullName evidence="3">alpha,alpha-trehalose-phosphate synthase (UDP-forming)</fullName>
        <ecNumber evidence="3">2.4.1.15</ecNumber>
    </recommendedName>
</protein>
<dbReference type="Gene3D" id="3.40.50.2000">
    <property type="entry name" value="Glycogen Phosphorylase B"/>
    <property type="match status" value="2"/>
</dbReference>
<dbReference type="GO" id="GO:0005829">
    <property type="term" value="C:cytosol"/>
    <property type="evidence" value="ECO:0007669"/>
    <property type="project" value="TreeGrafter"/>
</dbReference>
<dbReference type="Pfam" id="PF00982">
    <property type="entry name" value="Glyco_transf_20"/>
    <property type="match status" value="1"/>
</dbReference>
<dbReference type="SUPFAM" id="SSF56784">
    <property type="entry name" value="HAD-like"/>
    <property type="match status" value="1"/>
</dbReference>
<dbReference type="GO" id="GO:0004805">
    <property type="term" value="F:trehalose-phosphatase activity"/>
    <property type="evidence" value="ECO:0007669"/>
    <property type="project" value="TreeGrafter"/>
</dbReference>
<evidence type="ECO:0000313" key="7">
    <source>
        <dbReference type="EMBL" id="KAF9589773.1"/>
    </source>
</evidence>
<dbReference type="PANTHER" id="PTHR10788:SF106">
    <property type="entry name" value="BCDNA.GH08860"/>
    <property type="match status" value="1"/>
</dbReference>
<name>A0A835H1E9_9MAGN</name>
<dbReference type="GO" id="GO:0003825">
    <property type="term" value="F:alpha,alpha-trehalose-phosphate synthase (UDP-forming) activity"/>
    <property type="evidence" value="ECO:0007669"/>
    <property type="project" value="UniProtKB-EC"/>
</dbReference>
<keyword evidence="4" id="KW-0328">Glycosyltransferase</keyword>
<dbReference type="GO" id="GO:0005992">
    <property type="term" value="P:trehalose biosynthetic process"/>
    <property type="evidence" value="ECO:0007669"/>
    <property type="project" value="InterPro"/>
</dbReference>
<keyword evidence="8" id="KW-1185">Reference proteome</keyword>
<reference evidence="7 8" key="1">
    <citation type="submission" date="2020-10" db="EMBL/GenBank/DDBJ databases">
        <title>The Coptis chinensis genome and diversification of protoberbering-type alkaloids.</title>
        <authorList>
            <person name="Wang B."/>
            <person name="Shu S."/>
            <person name="Song C."/>
            <person name="Liu Y."/>
        </authorList>
    </citation>
    <scope>NUCLEOTIDE SEQUENCE [LARGE SCALE GENOMIC DNA]</scope>
    <source>
        <strain evidence="7">HL-2020</strain>
        <tissue evidence="7">Leaf</tissue>
    </source>
</reference>
<proteinExistence type="inferred from homology"/>
<dbReference type="CDD" id="cd03788">
    <property type="entry name" value="GT20_TPS"/>
    <property type="match status" value="1"/>
</dbReference>
<dbReference type="EMBL" id="JADFTS010000009">
    <property type="protein sequence ID" value="KAF9589773.1"/>
    <property type="molecule type" value="Genomic_DNA"/>
</dbReference>
<gene>
    <name evidence="7" type="ORF">IFM89_028682</name>
</gene>
<dbReference type="EC" id="2.4.1.15" evidence="3"/>
<keyword evidence="5" id="KW-0808">Transferase</keyword>